<dbReference type="EMBL" id="FWXH01000002">
    <property type="protein sequence ID" value="SMC19776.1"/>
    <property type="molecule type" value="Genomic_DNA"/>
</dbReference>
<dbReference type="Proteomes" id="UP000192468">
    <property type="component" value="Unassembled WGS sequence"/>
</dbReference>
<dbReference type="AlphaFoldDB" id="A0A1W1X757"/>
<proteinExistence type="predicted"/>
<dbReference type="SFLD" id="SFLDS00003">
    <property type="entry name" value="Haloacid_Dehalogenase"/>
    <property type="match status" value="1"/>
</dbReference>
<accession>A0A1W1X757</accession>
<dbReference type="STRING" id="1121291.SAMN02745134_00933"/>
<dbReference type="SUPFAM" id="SSF56784">
    <property type="entry name" value="HAD-like"/>
    <property type="match status" value="1"/>
</dbReference>
<dbReference type="InterPro" id="IPR051540">
    <property type="entry name" value="S-2-haloacid_dehalogenase"/>
</dbReference>
<sequence length="231" mass="27108">MNMRSDIEVVFFDLFFTLITPRYNEFKNENDVLGIAKEEWEKYAEDDELYLERATGRETNPKKIIQSIVRKIGKTVNESQISEILKLREDRFKKSLIDIDYKVINALLDVKKRGKKLCLVSNADIIDVLYWNESPLNDLFDERIFSYEVGYLKPQSEIYEIALNRMKTIPEKCYFVGDGGSDELKAAKKLGMKTVLTGYLLEKERKDYDSIKNFADYYIKDFREIVDIIGN</sequence>
<reference evidence="2 3" key="1">
    <citation type="submission" date="2017-04" db="EMBL/GenBank/DDBJ databases">
        <authorList>
            <person name="Afonso C.L."/>
            <person name="Miller P.J."/>
            <person name="Scott M.A."/>
            <person name="Spackman E."/>
            <person name="Goraichik I."/>
            <person name="Dimitrov K.M."/>
            <person name="Suarez D.L."/>
            <person name="Swayne D.E."/>
        </authorList>
    </citation>
    <scope>NUCLEOTIDE SEQUENCE [LARGE SCALE GENOMIC DNA]</scope>
    <source>
        <strain evidence="2 3">DSM 12555</strain>
    </source>
</reference>
<keyword evidence="1 2" id="KW-0378">Hydrolase</keyword>
<dbReference type="InterPro" id="IPR036412">
    <property type="entry name" value="HAD-like_sf"/>
</dbReference>
<dbReference type="InterPro" id="IPR023214">
    <property type="entry name" value="HAD_sf"/>
</dbReference>
<dbReference type="SFLD" id="SFLDG01129">
    <property type="entry name" value="C1.5:_HAD__Beta-PGM__Phosphata"/>
    <property type="match status" value="1"/>
</dbReference>
<dbReference type="GO" id="GO:0016787">
    <property type="term" value="F:hydrolase activity"/>
    <property type="evidence" value="ECO:0007669"/>
    <property type="project" value="UniProtKB-KW"/>
</dbReference>
<dbReference type="Pfam" id="PF00702">
    <property type="entry name" value="Hydrolase"/>
    <property type="match status" value="1"/>
</dbReference>
<dbReference type="RefSeq" id="WP_084114171.1">
    <property type="nucleotide sequence ID" value="NZ_FWXH01000002.1"/>
</dbReference>
<dbReference type="InterPro" id="IPR006439">
    <property type="entry name" value="HAD-SF_hydro_IA"/>
</dbReference>
<evidence type="ECO:0000313" key="2">
    <source>
        <dbReference type="EMBL" id="SMC19776.1"/>
    </source>
</evidence>
<dbReference type="NCBIfam" id="TIGR01549">
    <property type="entry name" value="HAD-SF-IA-v1"/>
    <property type="match status" value="1"/>
</dbReference>
<name>A0A1W1X757_9CLOT</name>
<organism evidence="2 3">
    <name type="scientific">Clostridium acidisoli DSM 12555</name>
    <dbReference type="NCBI Taxonomy" id="1121291"/>
    <lineage>
        <taxon>Bacteria</taxon>
        <taxon>Bacillati</taxon>
        <taxon>Bacillota</taxon>
        <taxon>Clostridia</taxon>
        <taxon>Eubacteriales</taxon>
        <taxon>Clostridiaceae</taxon>
        <taxon>Clostridium</taxon>
    </lineage>
</organism>
<evidence type="ECO:0000256" key="1">
    <source>
        <dbReference type="ARBA" id="ARBA00022801"/>
    </source>
</evidence>
<keyword evidence="3" id="KW-1185">Reference proteome</keyword>
<dbReference type="PRINTS" id="PR00413">
    <property type="entry name" value="HADHALOGNASE"/>
</dbReference>
<dbReference type="PANTHER" id="PTHR43316">
    <property type="entry name" value="HYDROLASE, HALOACID DELAHOGENASE-RELATED"/>
    <property type="match status" value="1"/>
</dbReference>
<dbReference type="NCBIfam" id="TIGR01509">
    <property type="entry name" value="HAD-SF-IA-v3"/>
    <property type="match status" value="1"/>
</dbReference>
<gene>
    <name evidence="2" type="ORF">SAMN02745134_00933</name>
</gene>
<dbReference type="OrthoDB" id="264363at2"/>
<dbReference type="Gene3D" id="3.40.50.1000">
    <property type="entry name" value="HAD superfamily/HAD-like"/>
    <property type="match status" value="1"/>
</dbReference>
<protein>
    <submittedName>
        <fullName evidence="2">Putative hydrolase of the HAD superfamily</fullName>
    </submittedName>
</protein>
<evidence type="ECO:0000313" key="3">
    <source>
        <dbReference type="Proteomes" id="UP000192468"/>
    </source>
</evidence>